<dbReference type="RefSeq" id="WP_156219422.1">
    <property type="nucleotide sequence ID" value="NZ_WOFH01000010.1"/>
</dbReference>
<dbReference type="AlphaFoldDB" id="A0A7K1L7D3"/>
<keyword evidence="1" id="KW-1133">Transmembrane helix</keyword>
<keyword evidence="1" id="KW-0472">Membrane</keyword>
<evidence type="ECO:0000256" key="1">
    <source>
        <dbReference type="SAM" id="Phobius"/>
    </source>
</evidence>
<feature type="transmembrane region" description="Helical" evidence="1">
    <location>
        <begin position="43"/>
        <end position="65"/>
    </location>
</feature>
<protein>
    <submittedName>
        <fullName evidence="2">Uncharacterized protein</fullName>
    </submittedName>
</protein>
<gene>
    <name evidence="2" type="ORF">GNZ18_27525</name>
</gene>
<keyword evidence="3" id="KW-1185">Reference proteome</keyword>
<accession>A0A7K1L7D3</accession>
<dbReference type="EMBL" id="WOFH01000010">
    <property type="protein sequence ID" value="MUN40319.1"/>
    <property type="molecule type" value="Genomic_DNA"/>
</dbReference>
<evidence type="ECO:0000313" key="3">
    <source>
        <dbReference type="Proteomes" id="UP000432015"/>
    </source>
</evidence>
<sequence>MNEYSPPRERDLDPAAGAVRRRHLVEEISRPAGRRRIARRGPWIAGGVAALVLAGGGVAVAGGLLDDGVEQSLATGCYARADLQADTTAIGTGTLDPVGECAGLWREGVVREGTRTAPPLVACGMDKAVGVFPGDSGVCRKLGLRPWRPLAGAERTRAQALARLRKELVARFSARCVSERRSIALAEGRLAANGLPGWRVVTAEFGRVHGRDGRCASFGDIDPGTRTITLTGVPAE</sequence>
<keyword evidence="1" id="KW-0812">Transmembrane</keyword>
<organism evidence="2 3">
    <name type="scientific">Actinomadura litoris</name>
    <dbReference type="NCBI Taxonomy" id="2678616"/>
    <lineage>
        <taxon>Bacteria</taxon>
        <taxon>Bacillati</taxon>
        <taxon>Actinomycetota</taxon>
        <taxon>Actinomycetes</taxon>
        <taxon>Streptosporangiales</taxon>
        <taxon>Thermomonosporaceae</taxon>
        <taxon>Actinomadura</taxon>
    </lineage>
</organism>
<evidence type="ECO:0000313" key="2">
    <source>
        <dbReference type="EMBL" id="MUN40319.1"/>
    </source>
</evidence>
<name>A0A7K1L7D3_9ACTN</name>
<proteinExistence type="predicted"/>
<reference evidence="2 3" key="1">
    <citation type="submission" date="2019-11" db="EMBL/GenBank/DDBJ databases">
        <authorList>
            <person name="Cao P."/>
        </authorList>
    </citation>
    <scope>NUCLEOTIDE SEQUENCE [LARGE SCALE GENOMIC DNA]</scope>
    <source>
        <strain evidence="2 3">NEAU-AAG5</strain>
    </source>
</reference>
<comment type="caution">
    <text evidence="2">The sequence shown here is derived from an EMBL/GenBank/DDBJ whole genome shotgun (WGS) entry which is preliminary data.</text>
</comment>
<dbReference type="Proteomes" id="UP000432015">
    <property type="component" value="Unassembled WGS sequence"/>
</dbReference>